<evidence type="ECO:0000313" key="8">
    <source>
        <dbReference type="EMBL" id="KAF7490807.1"/>
    </source>
</evidence>
<evidence type="ECO:0000256" key="5">
    <source>
        <dbReference type="ARBA" id="ARBA00023242"/>
    </source>
</evidence>
<dbReference type="Gene3D" id="3.30.40.10">
    <property type="entry name" value="Zinc/RING finger domain, C3HC4 (zinc finger)"/>
    <property type="match status" value="1"/>
</dbReference>
<dbReference type="AlphaFoldDB" id="A0A834R838"/>
<dbReference type="InterPro" id="IPR017907">
    <property type="entry name" value="Znf_RING_CS"/>
</dbReference>
<protein>
    <submittedName>
        <fullName evidence="8">Polycomb group RING finger protein 3</fullName>
    </submittedName>
</protein>
<dbReference type="PROSITE" id="PS00518">
    <property type="entry name" value="ZF_RING_1"/>
    <property type="match status" value="1"/>
</dbReference>
<dbReference type="InterPro" id="IPR013083">
    <property type="entry name" value="Znf_RING/FYVE/PHD"/>
</dbReference>
<sequence>MHRRIKLKTLNEHIVCKICKGYLIEATTVTECLHTFCKSCIVKHLEEKNTCPNCHIIIHQSHPLHYISYDRTLQDIVYKLVPNLQKSIHFIIIILSTDVLNFSYVNTSKSLDEIEREKEFYLSRVLPYPRLNGENNTPQDVNSNPSADLNSNSFNYHRDDEQIGVELISFSESHLKQVKTRYIKCSSQLTITQMKKIISLMLFKTCDKHHNIDLFYNEELLGKDHTLKFVFVTRWRFKRGPLKLYYRPSYQLLSYK</sequence>
<keyword evidence="10" id="KW-1185">Reference proteome</keyword>
<keyword evidence="2" id="KW-0479">Metal-binding</keyword>
<evidence type="ECO:0000259" key="7">
    <source>
        <dbReference type="PROSITE" id="PS50089"/>
    </source>
</evidence>
<dbReference type="Proteomes" id="UP000070412">
    <property type="component" value="Unassembled WGS sequence"/>
</dbReference>
<dbReference type="GO" id="GO:0008270">
    <property type="term" value="F:zinc ion binding"/>
    <property type="evidence" value="ECO:0007669"/>
    <property type="project" value="UniProtKB-KW"/>
</dbReference>
<dbReference type="OrthoDB" id="1305878at2759"/>
<reference evidence="10" key="1">
    <citation type="journal article" date="2020" name="PLoS Negl. Trop. Dis.">
        <title>High-quality nuclear genome for Sarcoptes scabiei-A critical resource for a neglected parasite.</title>
        <authorList>
            <person name="Korhonen P.K."/>
            <person name="Gasser R.B."/>
            <person name="Ma G."/>
            <person name="Wang T."/>
            <person name="Stroehlein A.J."/>
            <person name="Young N.D."/>
            <person name="Ang C.S."/>
            <person name="Fernando D.D."/>
            <person name="Lu H.C."/>
            <person name="Taylor S."/>
            <person name="Reynolds S.L."/>
            <person name="Mofiz E."/>
            <person name="Najaraj S.H."/>
            <person name="Gowda H."/>
            <person name="Madugundu A."/>
            <person name="Renuse S."/>
            <person name="Holt D."/>
            <person name="Pandey A."/>
            <person name="Papenfuss A.T."/>
            <person name="Fischer K."/>
        </authorList>
    </citation>
    <scope>NUCLEOTIDE SEQUENCE [LARGE SCALE GENOMIC DNA]</scope>
</reference>
<dbReference type="InterPro" id="IPR001841">
    <property type="entry name" value="Znf_RING"/>
</dbReference>
<keyword evidence="3 6" id="KW-0863">Zinc-finger</keyword>
<dbReference type="SMART" id="SM00184">
    <property type="entry name" value="RING"/>
    <property type="match status" value="1"/>
</dbReference>
<dbReference type="Pfam" id="PF13923">
    <property type="entry name" value="zf-C3HC4_2"/>
    <property type="match status" value="1"/>
</dbReference>
<evidence type="ECO:0000256" key="6">
    <source>
        <dbReference type="PROSITE-ProRule" id="PRU00175"/>
    </source>
</evidence>
<keyword evidence="5" id="KW-0539">Nucleus</keyword>
<keyword evidence="4" id="KW-0862">Zinc</keyword>
<evidence type="ECO:0000256" key="3">
    <source>
        <dbReference type="ARBA" id="ARBA00022771"/>
    </source>
</evidence>
<dbReference type="EMBL" id="WVUK01000062">
    <property type="protein sequence ID" value="KAF7490807.1"/>
    <property type="molecule type" value="Genomic_DNA"/>
</dbReference>
<evidence type="ECO:0000256" key="1">
    <source>
        <dbReference type="ARBA" id="ARBA00004123"/>
    </source>
</evidence>
<dbReference type="PANTHER" id="PTHR45893">
    <property type="entry name" value="POLYCOMB GROUP RING FINGER PROTEIN"/>
    <property type="match status" value="1"/>
</dbReference>
<dbReference type="InterPro" id="IPR032443">
    <property type="entry name" value="RAWUL"/>
</dbReference>
<reference evidence="9" key="3">
    <citation type="submission" date="2022-06" db="UniProtKB">
        <authorList>
            <consortium name="EnsemblMetazoa"/>
        </authorList>
    </citation>
    <scope>IDENTIFICATION</scope>
</reference>
<name>A0A834R838_SARSC</name>
<gene>
    <name evidence="8" type="ORF">SSS_1313</name>
</gene>
<dbReference type="PROSITE" id="PS50089">
    <property type="entry name" value="ZF_RING_2"/>
    <property type="match status" value="1"/>
</dbReference>
<evidence type="ECO:0000313" key="10">
    <source>
        <dbReference type="Proteomes" id="UP000070412"/>
    </source>
</evidence>
<evidence type="ECO:0000256" key="2">
    <source>
        <dbReference type="ARBA" id="ARBA00022723"/>
    </source>
</evidence>
<dbReference type="Gene3D" id="3.10.20.90">
    <property type="entry name" value="Phosphatidylinositol 3-kinase Catalytic Subunit, Chain A, domain 1"/>
    <property type="match status" value="1"/>
</dbReference>
<organism evidence="8">
    <name type="scientific">Sarcoptes scabiei</name>
    <name type="common">Itch mite</name>
    <name type="synonym">Acarus scabiei</name>
    <dbReference type="NCBI Taxonomy" id="52283"/>
    <lineage>
        <taxon>Eukaryota</taxon>
        <taxon>Metazoa</taxon>
        <taxon>Ecdysozoa</taxon>
        <taxon>Arthropoda</taxon>
        <taxon>Chelicerata</taxon>
        <taxon>Arachnida</taxon>
        <taxon>Acari</taxon>
        <taxon>Acariformes</taxon>
        <taxon>Sarcoptiformes</taxon>
        <taxon>Astigmata</taxon>
        <taxon>Psoroptidia</taxon>
        <taxon>Sarcoptoidea</taxon>
        <taxon>Sarcoptidae</taxon>
        <taxon>Sarcoptinae</taxon>
        <taxon>Sarcoptes</taxon>
    </lineage>
</organism>
<dbReference type="Pfam" id="PF16207">
    <property type="entry name" value="RAWUL"/>
    <property type="match status" value="1"/>
</dbReference>
<reference evidence="8" key="2">
    <citation type="submission" date="2020-01" db="EMBL/GenBank/DDBJ databases">
        <authorList>
            <person name="Korhonen P.K.K."/>
            <person name="Guangxu M.G."/>
            <person name="Wang T.W."/>
            <person name="Stroehlein A.J.S."/>
            <person name="Young N.D."/>
            <person name="Ang C.-S.A."/>
            <person name="Fernando D.W.F."/>
            <person name="Lu H.L."/>
            <person name="Taylor S.T."/>
            <person name="Ehtesham M.E.M."/>
            <person name="Najaraj S.H.N."/>
            <person name="Harsha G.H.G."/>
            <person name="Madugundu A.M."/>
            <person name="Renuse S.R."/>
            <person name="Holt D.H."/>
            <person name="Pandey A.P."/>
            <person name="Papenfuss A.P."/>
            <person name="Gasser R.B.G."/>
            <person name="Fischer K.F."/>
        </authorList>
    </citation>
    <scope>NUCLEOTIDE SEQUENCE</scope>
    <source>
        <strain evidence="8">SSS_KF_BRIS2020</strain>
    </source>
</reference>
<evidence type="ECO:0000256" key="4">
    <source>
        <dbReference type="ARBA" id="ARBA00022833"/>
    </source>
</evidence>
<dbReference type="GO" id="GO:0031519">
    <property type="term" value="C:PcG protein complex"/>
    <property type="evidence" value="ECO:0007669"/>
    <property type="project" value="UniProtKB-ARBA"/>
</dbReference>
<accession>A0A834R838</accession>
<evidence type="ECO:0000313" key="9">
    <source>
        <dbReference type="EnsemblMetazoa" id="KAF7490807.1"/>
    </source>
</evidence>
<comment type="subcellular location">
    <subcellularLocation>
        <location evidence="1">Nucleus</location>
    </subcellularLocation>
</comment>
<feature type="domain" description="RING-type" evidence="7">
    <location>
        <begin position="16"/>
        <end position="55"/>
    </location>
</feature>
<dbReference type="EnsemblMetazoa" id="SSS_1313s_mrna">
    <property type="protein sequence ID" value="KAF7490807.1"/>
    <property type="gene ID" value="SSS_1313"/>
</dbReference>
<dbReference type="SUPFAM" id="SSF57850">
    <property type="entry name" value="RING/U-box"/>
    <property type="match status" value="1"/>
</dbReference>
<proteinExistence type="predicted"/>
<dbReference type="FunFam" id="3.30.40.10:FF:000033">
    <property type="entry name" value="Polycomb group RING finger protein 3"/>
    <property type="match status" value="1"/>
</dbReference>
<dbReference type="InterPro" id="IPR051507">
    <property type="entry name" value="PcG_RING_finger"/>
</dbReference>